<name>A0AAE9MJR8_9GAMM</name>
<evidence type="ECO:0000313" key="3">
    <source>
        <dbReference type="EMBL" id="USV58833.1"/>
    </source>
</evidence>
<reference evidence="3" key="1">
    <citation type="submission" date="2022-06" db="EMBL/GenBank/DDBJ databases">
        <title>Complete Genome of Aeromonas sp. Strain SOD01 Isolated from an Urban Freshwater Stream.</title>
        <authorList>
            <person name="Williams L.E."/>
            <person name="Brysgel T."/>
            <person name="Capestro E.M."/>
            <person name="Foltz G.V."/>
            <person name="Gardner A.E."/>
            <person name="Ingrassia J."/>
            <person name="Peterson E."/>
            <person name="Arruda J."/>
            <person name="Flaherty I."/>
            <person name="Hunt M."/>
            <person name="Pappas G."/>
            <person name="Ramsaran S."/>
            <person name="Rocha M."/>
        </authorList>
    </citation>
    <scope>NUCLEOTIDE SEQUENCE</scope>
    <source>
        <strain evidence="3">SOD01</strain>
    </source>
</reference>
<keyword evidence="4" id="KW-1185">Reference proteome</keyword>
<dbReference type="InterPro" id="IPR001451">
    <property type="entry name" value="Hexapep"/>
</dbReference>
<proteinExistence type="inferred from homology"/>
<dbReference type="Pfam" id="PF00132">
    <property type="entry name" value="Hexapep"/>
    <property type="match status" value="1"/>
</dbReference>
<dbReference type="InterPro" id="IPR011004">
    <property type="entry name" value="Trimer_LpxA-like_sf"/>
</dbReference>
<dbReference type="EMBL" id="CP099717">
    <property type="protein sequence ID" value="USV58833.1"/>
    <property type="molecule type" value="Genomic_DNA"/>
</dbReference>
<sequence length="166" mass="18461">MNKILRKLKAYFFYKLAVRTLGGYKSKPTVNFYSRFTSNTYLGKNCHFNGLIVRGKGRVLIGDNFHSGKDVLIINSYHQYDGGDAIPYDSKNTIDKDVIIDDNAWIGDRVIILGGVTIGEGAIVQAGSVVVNDIQKFSIVGGAPASHFKYRDIESYEALKERGLFT</sequence>
<dbReference type="SUPFAM" id="SSF51161">
    <property type="entry name" value="Trimeric LpxA-like enzymes"/>
    <property type="match status" value="1"/>
</dbReference>
<gene>
    <name evidence="3" type="ORF">NHF51_06725</name>
</gene>
<keyword evidence="3" id="KW-0012">Acyltransferase</keyword>
<dbReference type="GO" id="GO:0005829">
    <property type="term" value="C:cytosol"/>
    <property type="evidence" value="ECO:0007669"/>
    <property type="project" value="TreeGrafter"/>
</dbReference>
<dbReference type="CDD" id="cd04647">
    <property type="entry name" value="LbH_MAT_like"/>
    <property type="match status" value="1"/>
</dbReference>
<dbReference type="RefSeq" id="WP_252995973.1">
    <property type="nucleotide sequence ID" value="NZ_CP099717.1"/>
</dbReference>
<keyword evidence="2" id="KW-0808">Transferase</keyword>
<evidence type="ECO:0000256" key="1">
    <source>
        <dbReference type="ARBA" id="ARBA00007274"/>
    </source>
</evidence>
<evidence type="ECO:0000313" key="4">
    <source>
        <dbReference type="Proteomes" id="UP001056890"/>
    </source>
</evidence>
<dbReference type="GO" id="GO:0008374">
    <property type="term" value="F:O-acyltransferase activity"/>
    <property type="evidence" value="ECO:0007669"/>
    <property type="project" value="TreeGrafter"/>
</dbReference>
<dbReference type="Proteomes" id="UP001056890">
    <property type="component" value="Chromosome"/>
</dbReference>
<dbReference type="PANTHER" id="PTHR23416">
    <property type="entry name" value="SIALIC ACID SYNTHASE-RELATED"/>
    <property type="match status" value="1"/>
</dbReference>
<dbReference type="PANTHER" id="PTHR23416:SF23">
    <property type="entry name" value="ACETYLTRANSFERASE C18B11.09C-RELATED"/>
    <property type="match status" value="1"/>
</dbReference>
<dbReference type="Gene3D" id="2.160.10.10">
    <property type="entry name" value="Hexapeptide repeat proteins"/>
    <property type="match status" value="1"/>
</dbReference>
<organism evidence="3 4">
    <name type="scientific">Aeromonas encheleia</name>
    <dbReference type="NCBI Taxonomy" id="73010"/>
    <lineage>
        <taxon>Bacteria</taxon>
        <taxon>Pseudomonadati</taxon>
        <taxon>Pseudomonadota</taxon>
        <taxon>Gammaproteobacteria</taxon>
        <taxon>Aeromonadales</taxon>
        <taxon>Aeromonadaceae</taxon>
        <taxon>Aeromonas</taxon>
    </lineage>
</organism>
<evidence type="ECO:0000256" key="2">
    <source>
        <dbReference type="ARBA" id="ARBA00022679"/>
    </source>
</evidence>
<dbReference type="InterPro" id="IPR051159">
    <property type="entry name" value="Hexapeptide_acetyltransf"/>
</dbReference>
<dbReference type="AlphaFoldDB" id="A0AAE9MJR8"/>
<accession>A0AAE9MJR8</accession>
<comment type="similarity">
    <text evidence="1">Belongs to the transferase hexapeptide repeat family.</text>
</comment>
<protein>
    <submittedName>
        <fullName evidence="3">Acyltransferase</fullName>
    </submittedName>
</protein>